<accession>A0AAJ1QWL2</accession>
<dbReference type="EMBL" id="JAUFQH010000005">
    <property type="protein sequence ID" value="MDN3619425.1"/>
    <property type="molecule type" value="Genomic_DNA"/>
</dbReference>
<dbReference type="Pfam" id="PF14092">
    <property type="entry name" value="DUF4270"/>
    <property type="match status" value="1"/>
</dbReference>
<dbReference type="Proteomes" id="UP001228636">
    <property type="component" value="Unassembled WGS sequence"/>
</dbReference>
<dbReference type="AlphaFoldDB" id="A0AAJ1QWL2"/>
<proteinExistence type="predicted"/>
<evidence type="ECO:0000313" key="2">
    <source>
        <dbReference type="Proteomes" id="UP001228636"/>
    </source>
</evidence>
<dbReference type="PROSITE" id="PS51257">
    <property type="entry name" value="PROKAR_LIPOPROTEIN"/>
    <property type="match status" value="1"/>
</dbReference>
<reference evidence="1 2" key="1">
    <citation type="journal article" date="2014" name="Int. J. Syst. Evol. Microbiol.">
        <title>Complete genome sequence of Corynebacterium casei LMG S-19264T (=DSM 44701T), isolated from a smear-ripened cheese.</title>
        <authorList>
            <consortium name="US DOE Joint Genome Institute (JGI-PGF)"/>
            <person name="Walter F."/>
            <person name="Albersmeier A."/>
            <person name="Kalinowski J."/>
            <person name="Ruckert C."/>
        </authorList>
    </citation>
    <scope>NUCLEOTIDE SEQUENCE [LARGE SCALE GENOMIC DNA]</scope>
    <source>
        <strain evidence="1 2">CECT 8670</strain>
    </source>
</reference>
<organism evidence="1 2">
    <name type="scientific">Polaribacter sejongensis</name>
    <dbReference type="NCBI Taxonomy" id="985043"/>
    <lineage>
        <taxon>Bacteria</taxon>
        <taxon>Pseudomonadati</taxon>
        <taxon>Bacteroidota</taxon>
        <taxon>Flavobacteriia</taxon>
        <taxon>Flavobacteriales</taxon>
        <taxon>Flavobacteriaceae</taxon>
    </lineage>
</organism>
<evidence type="ECO:0000313" key="1">
    <source>
        <dbReference type="EMBL" id="MDN3619425.1"/>
    </source>
</evidence>
<dbReference type="InterPro" id="IPR025366">
    <property type="entry name" value="DUF4270"/>
</dbReference>
<dbReference type="RefSeq" id="WP_261973775.1">
    <property type="nucleotide sequence ID" value="NZ_CP103460.1"/>
</dbReference>
<sequence>MRYLIFGIIGIVFLASCATDDTTYEVGSDFIDNNIQVRILDTFSIKTGTFKLDSLITSGTNRILVGNVEDGHLGTLTAKSYLQLITSNFSISTDAVYDSIGMILNYDNYYYGDTTKVQTYTLHRITETVEPEDDATSFYNTSSLEYDAAILGQLSFTPRPNRPTDSLFVKMDDLLGEEIFDKIVDNDINNTDDFLQYFKGLVIAPDTSVSSHVLGFNAQTTTGVGNSMMRLYYSINDDDSEDNDYYIDFVISSAGQQFNEIKSDLSSTVLGDFEDGEEIKLSTTTDNLLFAQSGTGISARIEMPSIKRLSELYENAATLSAELTFSPLKGSYSDDNPLPEYLSVYIVDHKNRIIQQLTDIDGNTSSAILIEDTDEFNEDTYYYVNLSGFVEQILYSDTDLNYALMIQSGNFSKEVNNVVIENNASTNREVKLSVKYLNY</sequence>
<gene>
    <name evidence="1" type="ORF">QWY81_08170</name>
</gene>
<name>A0AAJ1QWL2_9FLAO</name>
<comment type="caution">
    <text evidence="1">The sequence shown here is derived from an EMBL/GenBank/DDBJ whole genome shotgun (WGS) entry which is preliminary data.</text>
</comment>
<protein>
    <submittedName>
        <fullName evidence="1">DUF4270 domain-containing protein</fullName>
    </submittedName>
</protein>